<dbReference type="GO" id="GO:0005886">
    <property type="term" value="C:plasma membrane"/>
    <property type="evidence" value="ECO:0007669"/>
    <property type="project" value="UniProtKB-SubCell"/>
</dbReference>
<dbReference type="Pfam" id="PF03631">
    <property type="entry name" value="Virul_fac_BrkB"/>
    <property type="match status" value="1"/>
</dbReference>
<proteinExistence type="predicted"/>
<feature type="transmembrane region" description="Helical" evidence="7">
    <location>
        <begin position="150"/>
        <end position="175"/>
    </location>
</feature>
<keyword evidence="2" id="KW-1003">Cell membrane</keyword>
<evidence type="ECO:0000313" key="9">
    <source>
        <dbReference type="Proteomes" id="UP000619479"/>
    </source>
</evidence>
<dbReference type="PANTHER" id="PTHR30213">
    <property type="entry name" value="INNER MEMBRANE PROTEIN YHJD"/>
    <property type="match status" value="1"/>
</dbReference>
<accession>A0A919M5C7</accession>
<name>A0A919M5C7_9ACTN</name>
<dbReference type="InterPro" id="IPR017039">
    <property type="entry name" value="Virul_fac_BrkB"/>
</dbReference>
<comment type="subcellular location">
    <subcellularLocation>
        <location evidence="1">Cell membrane</location>
        <topology evidence="1">Multi-pass membrane protein</topology>
    </subcellularLocation>
</comment>
<keyword evidence="4 7" id="KW-1133">Transmembrane helix</keyword>
<gene>
    <name evidence="8" type="ORF">Acy02nite_81760</name>
</gene>
<evidence type="ECO:0000256" key="5">
    <source>
        <dbReference type="ARBA" id="ARBA00023136"/>
    </source>
</evidence>
<evidence type="ECO:0000313" key="8">
    <source>
        <dbReference type="EMBL" id="GID70295.1"/>
    </source>
</evidence>
<dbReference type="EMBL" id="BOMH01000073">
    <property type="protein sequence ID" value="GID70295.1"/>
    <property type="molecule type" value="Genomic_DNA"/>
</dbReference>
<evidence type="ECO:0000256" key="4">
    <source>
        <dbReference type="ARBA" id="ARBA00022989"/>
    </source>
</evidence>
<dbReference type="AlphaFoldDB" id="A0A919M5C7"/>
<reference evidence="8" key="1">
    <citation type="submission" date="2021-01" db="EMBL/GenBank/DDBJ databases">
        <title>Whole genome shotgun sequence of Actinoplanes cyaneus NBRC 14990.</title>
        <authorList>
            <person name="Komaki H."/>
            <person name="Tamura T."/>
        </authorList>
    </citation>
    <scope>NUCLEOTIDE SEQUENCE</scope>
    <source>
        <strain evidence="8">NBRC 14990</strain>
    </source>
</reference>
<feature type="region of interest" description="Disordered" evidence="6">
    <location>
        <begin position="1"/>
        <end position="20"/>
    </location>
</feature>
<evidence type="ECO:0000256" key="6">
    <source>
        <dbReference type="SAM" id="MobiDB-lite"/>
    </source>
</evidence>
<keyword evidence="3 7" id="KW-0812">Transmembrane</keyword>
<feature type="transmembrane region" description="Helical" evidence="7">
    <location>
        <begin position="108"/>
        <end position="130"/>
    </location>
</feature>
<comment type="caution">
    <text evidence="8">The sequence shown here is derived from an EMBL/GenBank/DDBJ whole genome shotgun (WGS) entry which is preliminary data.</text>
</comment>
<keyword evidence="9" id="KW-1185">Reference proteome</keyword>
<evidence type="ECO:0000256" key="7">
    <source>
        <dbReference type="SAM" id="Phobius"/>
    </source>
</evidence>
<organism evidence="8 9">
    <name type="scientific">Actinoplanes cyaneus</name>
    <dbReference type="NCBI Taxonomy" id="52696"/>
    <lineage>
        <taxon>Bacteria</taxon>
        <taxon>Bacillati</taxon>
        <taxon>Actinomycetota</taxon>
        <taxon>Actinomycetes</taxon>
        <taxon>Micromonosporales</taxon>
        <taxon>Micromonosporaceae</taxon>
        <taxon>Actinoplanes</taxon>
    </lineage>
</organism>
<sequence>MMSDSDPSLPQAPPGRPSQLTRSAWWATLKRTVKEFDNDGLSDWVAALTYYGVLSVFPGLILLASVLGLLGESVIGSLVDSLAEVAPGPVREILTSSMTNLANSQQTAGSLALVGLAGSLWSASGYVGAFMRASNAIYDVPEGRPIWKTLPIRVAVTVIVGAILTVSAVIVVFTGQLPGRRRARRCHRVVDREMADPDRLISALFASSIGPLPTPSRPAYAGSAPAVSWPCCCGSPRRSGSAFTQPTSAPTTTRTARWVASLSSSSGCGSPTSANAAGQPVHVSAASAAVQCLLSVTGLASSLGYQPATESRGDDTGNA</sequence>
<dbReference type="Proteomes" id="UP000619479">
    <property type="component" value="Unassembled WGS sequence"/>
</dbReference>
<evidence type="ECO:0000256" key="1">
    <source>
        <dbReference type="ARBA" id="ARBA00004651"/>
    </source>
</evidence>
<evidence type="ECO:0000256" key="2">
    <source>
        <dbReference type="ARBA" id="ARBA00022475"/>
    </source>
</evidence>
<evidence type="ECO:0000256" key="3">
    <source>
        <dbReference type="ARBA" id="ARBA00022692"/>
    </source>
</evidence>
<dbReference type="PANTHER" id="PTHR30213:SF0">
    <property type="entry name" value="UPF0761 MEMBRANE PROTEIN YIHY"/>
    <property type="match status" value="1"/>
</dbReference>
<feature type="transmembrane region" description="Helical" evidence="7">
    <location>
        <begin position="48"/>
        <end position="70"/>
    </location>
</feature>
<protein>
    <submittedName>
        <fullName evidence="8">Uncharacterized protein</fullName>
    </submittedName>
</protein>
<keyword evidence="5 7" id="KW-0472">Membrane</keyword>